<dbReference type="GO" id="GO:0003677">
    <property type="term" value="F:DNA binding"/>
    <property type="evidence" value="ECO:0007669"/>
    <property type="project" value="UniProtKB-UniRule"/>
</dbReference>
<reference evidence="6" key="1">
    <citation type="submission" date="2022-04" db="EMBL/GenBank/DDBJ databases">
        <title>Human microbiome associated bacterial genomes.</title>
        <authorList>
            <person name="Sandstrom S."/>
            <person name="Salamzade R."/>
            <person name="Kalan L.R."/>
        </authorList>
    </citation>
    <scope>NUCLEOTIDE SEQUENCE</scope>
    <source>
        <strain evidence="6">P3-SID1762</strain>
    </source>
</reference>
<accession>A0AAW5Q8S7</accession>
<dbReference type="GeneID" id="69642534"/>
<keyword evidence="2 4" id="KW-0238">DNA-binding</keyword>
<sequence>MTADGTSARRLTPKGAATRARIVDAANQLMYERGVAATTLADVRAASATSKSQVYQHFADKDALVKEVIETRAEDVLTQQRRRLRRVESLRGFELWRDELVERNALRNGAYGCPLGSLANEIADHNEDARRAIAAHFDEWLEMLIDAVERLKTRGVLRSDADSRALASGLLSALQGGYLLAKASRDVYPMRAALDMAIAQLGAYATETDSSA</sequence>
<keyword evidence="1" id="KW-0805">Transcription regulation</keyword>
<organism evidence="6 7">
    <name type="scientific">Dietzia cinnamea</name>
    <dbReference type="NCBI Taxonomy" id="321318"/>
    <lineage>
        <taxon>Bacteria</taxon>
        <taxon>Bacillati</taxon>
        <taxon>Actinomycetota</taxon>
        <taxon>Actinomycetes</taxon>
        <taxon>Mycobacteriales</taxon>
        <taxon>Dietziaceae</taxon>
        <taxon>Dietzia</taxon>
    </lineage>
</organism>
<evidence type="ECO:0000256" key="4">
    <source>
        <dbReference type="PROSITE-ProRule" id="PRU00335"/>
    </source>
</evidence>
<evidence type="ECO:0000259" key="5">
    <source>
        <dbReference type="PROSITE" id="PS50977"/>
    </source>
</evidence>
<dbReference type="Gene3D" id="1.10.357.10">
    <property type="entry name" value="Tetracycline Repressor, domain 2"/>
    <property type="match status" value="1"/>
</dbReference>
<dbReference type="InterPro" id="IPR001647">
    <property type="entry name" value="HTH_TetR"/>
</dbReference>
<dbReference type="PROSITE" id="PS50977">
    <property type="entry name" value="HTH_TETR_2"/>
    <property type="match status" value="1"/>
</dbReference>
<dbReference type="Proteomes" id="UP001206890">
    <property type="component" value="Unassembled WGS sequence"/>
</dbReference>
<name>A0AAW5Q8S7_9ACTN</name>
<comment type="caution">
    <text evidence="6">The sequence shown here is derived from an EMBL/GenBank/DDBJ whole genome shotgun (WGS) entry which is preliminary data.</text>
</comment>
<evidence type="ECO:0000256" key="2">
    <source>
        <dbReference type="ARBA" id="ARBA00023125"/>
    </source>
</evidence>
<dbReference type="PRINTS" id="PR00455">
    <property type="entry name" value="HTHTETR"/>
</dbReference>
<dbReference type="InterPro" id="IPR054156">
    <property type="entry name" value="YxaF_TetR_C"/>
</dbReference>
<dbReference type="Pfam" id="PF00440">
    <property type="entry name" value="TetR_N"/>
    <property type="match status" value="1"/>
</dbReference>
<dbReference type="InterPro" id="IPR009057">
    <property type="entry name" value="Homeodomain-like_sf"/>
</dbReference>
<dbReference type="Pfam" id="PF21993">
    <property type="entry name" value="TetR_C_13_2"/>
    <property type="match status" value="1"/>
</dbReference>
<feature type="DNA-binding region" description="H-T-H motif" evidence="4">
    <location>
        <begin position="39"/>
        <end position="58"/>
    </location>
</feature>
<protein>
    <submittedName>
        <fullName evidence="6">TetR/AcrR family transcriptional regulator</fullName>
    </submittedName>
</protein>
<dbReference type="PANTHER" id="PTHR47506">
    <property type="entry name" value="TRANSCRIPTIONAL REGULATORY PROTEIN"/>
    <property type="match status" value="1"/>
</dbReference>
<evidence type="ECO:0000256" key="3">
    <source>
        <dbReference type="ARBA" id="ARBA00023163"/>
    </source>
</evidence>
<dbReference type="SUPFAM" id="SSF46689">
    <property type="entry name" value="Homeodomain-like"/>
    <property type="match status" value="1"/>
</dbReference>
<dbReference type="EMBL" id="JALXTC010000026">
    <property type="protein sequence ID" value="MCT2117587.1"/>
    <property type="molecule type" value="Genomic_DNA"/>
</dbReference>
<evidence type="ECO:0000313" key="7">
    <source>
        <dbReference type="Proteomes" id="UP001206890"/>
    </source>
</evidence>
<dbReference type="InterPro" id="IPR036271">
    <property type="entry name" value="Tet_transcr_reg_TetR-rel_C_sf"/>
</dbReference>
<feature type="domain" description="HTH tetR-type" evidence="5">
    <location>
        <begin position="16"/>
        <end position="76"/>
    </location>
</feature>
<evidence type="ECO:0000313" key="6">
    <source>
        <dbReference type="EMBL" id="MCT2117587.1"/>
    </source>
</evidence>
<proteinExistence type="predicted"/>
<dbReference type="AlphaFoldDB" id="A0AAW5Q8S7"/>
<gene>
    <name evidence="6" type="ORF">M3D93_07425</name>
</gene>
<dbReference type="SUPFAM" id="SSF48498">
    <property type="entry name" value="Tetracyclin repressor-like, C-terminal domain"/>
    <property type="match status" value="1"/>
</dbReference>
<evidence type="ECO:0000256" key="1">
    <source>
        <dbReference type="ARBA" id="ARBA00023015"/>
    </source>
</evidence>
<dbReference type="RefSeq" id="WP_029746983.1">
    <property type="nucleotide sequence ID" value="NZ_JALXRO010000028.1"/>
</dbReference>
<keyword evidence="3" id="KW-0804">Transcription</keyword>
<dbReference type="PANTHER" id="PTHR47506:SF1">
    <property type="entry name" value="HTH-TYPE TRANSCRIPTIONAL REGULATOR YJDC"/>
    <property type="match status" value="1"/>
</dbReference>